<name>A0ABP5N409_9ACTN</name>
<keyword evidence="1" id="KW-1133">Transmembrane helix</keyword>
<reference evidence="3" key="1">
    <citation type="journal article" date="2019" name="Int. J. Syst. Evol. Microbiol.">
        <title>The Global Catalogue of Microorganisms (GCM) 10K type strain sequencing project: providing services to taxonomists for standard genome sequencing and annotation.</title>
        <authorList>
            <consortium name="The Broad Institute Genomics Platform"/>
            <consortium name="The Broad Institute Genome Sequencing Center for Infectious Disease"/>
            <person name="Wu L."/>
            <person name="Ma J."/>
        </authorList>
    </citation>
    <scope>NUCLEOTIDE SEQUENCE [LARGE SCALE GENOMIC DNA]</scope>
    <source>
        <strain evidence="3">JCM 14924</strain>
    </source>
</reference>
<gene>
    <name evidence="2" type="ORF">GCM10009787_12020</name>
</gene>
<evidence type="ECO:0000313" key="2">
    <source>
        <dbReference type="EMBL" id="GAA2192812.1"/>
    </source>
</evidence>
<keyword evidence="1" id="KW-0812">Transmembrane</keyword>
<keyword evidence="1" id="KW-0472">Membrane</keyword>
<protein>
    <submittedName>
        <fullName evidence="2">Uncharacterized protein</fullName>
    </submittedName>
</protein>
<comment type="caution">
    <text evidence="2">The sequence shown here is derived from an EMBL/GenBank/DDBJ whole genome shotgun (WGS) entry which is preliminary data.</text>
</comment>
<organism evidence="2 3">
    <name type="scientific">Streptomyces bangladeshensis</name>
    <dbReference type="NCBI Taxonomy" id="295352"/>
    <lineage>
        <taxon>Bacteria</taxon>
        <taxon>Bacillati</taxon>
        <taxon>Actinomycetota</taxon>
        <taxon>Actinomycetes</taxon>
        <taxon>Kitasatosporales</taxon>
        <taxon>Streptomycetaceae</taxon>
        <taxon>Streptomyces</taxon>
    </lineage>
</organism>
<accession>A0ABP5N409</accession>
<dbReference type="Proteomes" id="UP001501391">
    <property type="component" value="Unassembled WGS sequence"/>
</dbReference>
<keyword evidence="3" id="KW-1185">Reference proteome</keyword>
<evidence type="ECO:0000256" key="1">
    <source>
        <dbReference type="SAM" id="Phobius"/>
    </source>
</evidence>
<evidence type="ECO:0000313" key="3">
    <source>
        <dbReference type="Proteomes" id="UP001501391"/>
    </source>
</evidence>
<proteinExistence type="predicted"/>
<sequence>MAPNLWWPWLAAVAIGAIGGALGAAGRCLRDKARTRHLERPAVIARYSRKEETQ</sequence>
<dbReference type="EMBL" id="BAAAOQ010000003">
    <property type="protein sequence ID" value="GAA2192812.1"/>
    <property type="molecule type" value="Genomic_DNA"/>
</dbReference>
<feature type="transmembrane region" description="Helical" evidence="1">
    <location>
        <begin position="6"/>
        <end position="26"/>
    </location>
</feature>
<dbReference type="RefSeq" id="WP_346162214.1">
    <property type="nucleotide sequence ID" value="NZ_BAAAOQ010000003.1"/>
</dbReference>